<dbReference type="EnsemblPlants" id="AVESA.00010b.r2.6AG1013540.1">
    <property type="protein sequence ID" value="AVESA.00010b.r2.6AG1013540.1.CDS"/>
    <property type="gene ID" value="AVESA.00010b.r2.6AG1013540"/>
</dbReference>
<organism evidence="1 2">
    <name type="scientific">Avena sativa</name>
    <name type="common">Oat</name>
    <dbReference type="NCBI Taxonomy" id="4498"/>
    <lineage>
        <taxon>Eukaryota</taxon>
        <taxon>Viridiplantae</taxon>
        <taxon>Streptophyta</taxon>
        <taxon>Embryophyta</taxon>
        <taxon>Tracheophyta</taxon>
        <taxon>Spermatophyta</taxon>
        <taxon>Magnoliopsida</taxon>
        <taxon>Liliopsida</taxon>
        <taxon>Poales</taxon>
        <taxon>Poaceae</taxon>
        <taxon>BOP clade</taxon>
        <taxon>Pooideae</taxon>
        <taxon>Poodae</taxon>
        <taxon>Poeae</taxon>
        <taxon>Poeae Chloroplast Group 1 (Aveneae type)</taxon>
        <taxon>Aveninae</taxon>
        <taxon>Avena</taxon>
    </lineage>
</organism>
<evidence type="ECO:0000313" key="1">
    <source>
        <dbReference type="EnsemblPlants" id="AVESA.00010b.r2.6AG1013540.1.CDS"/>
    </source>
</evidence>
<reference evidence="1" key="2">
    <citation type="submission" date="2025-09" db="UniProtKB">
        <authorList>
            <consortium name="EnsemblPlants"/>
        </authorList>
    </citation>
    <scope>IDENTIFICATION</scope>
</reference>
<protein>
    <submittedName>
        <fullName evidence="1">Uncharacterized protein</fullName>
    </submittedName>
</protein>
<proteinExistence type="predicted"/>
<sequence>MALARLCLSRSLAGRAPALVRPAAACSHGGVDLRYLFSSEAAGRTSCREVPVADRSGSNTATHFPWRDLRVRDLVPFRLVDGLGSALSQVAETLTRPLQRLRPLLGKVREAEDVYRLRFEVPGLGKDDVRVTVEDGALVIRGEKAVVEDERHGGDDDGGEWWSASSYGCYHASLLLPEDARADGITAEVRDGVLYVSVPRAPRRERTVTEVEVR</sequence>
<evidence type="ECO:0000313" key="2">
    <source>
        <dbReference type="Proteomes" id="UP001732700"/>
    </source>
</evidence>
<accession>A0ACD5YPZ4</accession>
<name>A0ACD5YPZ4_AVESA</name>
<dbReference type="Proteomes" id="UP001732700">
    <property type="component" value="Chromosome 6A"/>
</dbReference>
<reference evidence="1" key="1">
    <citation type="submission" date="2021-05" db="EMBL/GenBank/DDBJ databases">
        <authorList>
            <person name="Scholz U."/>
            <person name="Mascher M."/>
            <person name="Fiebig A."/>
        </authorList>
    </citation>
    <scope>NUCLEOTIDE SEQUENCE [LARGE SCALE GENOMIC DNA]</scope>
</reference>
<keyword evidence="2" id="KW-1185">Reference proteome</keyword>